<dbReference type="PATRIC" id="fig|517011.3.peg.2914"/>
<reference evidence="1 2" key="1">
    <citation type="submission" date="2015-05" db="EMBL/GenBank/DDBJ databases">
        <title>Genome sequencing and analysis of members of genus Stenotrophomonas.</title>
        <authorList>
            <person name="Patil P.P."/>
            <person name="Midha S."/>
            <person name="Patil P.B."/>
        </authorList>
    </citation>
    <scope>NUCLEOTIDE SEQUENCE [LARGE SCALE GENOMIC DNA]</scope>
    <source>
        <strain evidence="1 2">DSM 21508</strain>
    </source>
</reference>
<name>A0A0R0D5B0_9GAMM</name>
<comment type="caution">
    <text evidence="1">The sequence shown here is derived from an EMBL/GenBank/DDBJ whole genome shotgun (WGS) entry which is preliminary data.</text>
</comment>
<evidence type="ECO:0000313" key="2">
    <source>
        <dbReference type="Proteomes" id="UP000051386"/>
    </source>
</evidence>
<accession>A0A0R0D5B0</accession>
<proteinExistence type="predicted"/>
<sequence>MPFTPSIPHVPCATTGAINRHDLPAAGTSDASLAFARHDGIEADQPPTPMEISLRLNGNSLLRTGVAAPGLPE</sequence>
<dbReference type="AlphaFoldDB" id="A0A0R0D5B0"/>
<protein>
    <submittedName>
        <fullName evidence="1">Uncharacterized protein</fullName>
    </submittedName>
</protein>
<dbReference type="EMBL" id="LDJK01000007">
    <property type="protein sequence ID" value="KRG76736.1"/>
    <property type="molecule type" value="Genomic_DNA"/>
</dbReference>
<organism evidence="1 2">
    <name type="scientific">Stenotrophomonas chelatiphaga</name>
    <dbReference type="NCBI Taxonomy" id="517011"/>
    <lineage>
        <taxon>Bacteria</taxon>
        <taxon>Pseudomonadati</taxon>
        <taxon>Pseudomonadota</taxon>
        <taxon>Gammaproteobacteria</taxon>
        <taxon>Lysobacterales</taxon>
        <taxon>Lysobacteraceae</taxon>
        <taxon>Stenotrophomonas</taxon>
    </lineage>
</organism>
<keyword evidence="2" id="KW-1185">Reference proteome</keyword>
<gene>
    <name evidence="1" type="ORF">ABB28_02780</name>
</gene>
<evidence type="ECO:0000313" key="1">
    <source>
        <dbReference type="EMBL" id="KRG76736.1"/>
    </source>
</evidence>
<dbReference type="Proteomes" id="UP000051386">
    <property type="component" value="Unassembled WGS sequence"/>
</dbReference>